<comment type="caution">
    <text evidence="1">The sequence shown here is derived from an EMBL/GenBank/DDBJ whole genome shotgun (WGS) entry which is preliminary data.</text>
</comment>
<name>A0A7W8ECR2_9BACT</name>
<dbReference type="InterPro" id="IPR019239">
    <property type="entry name" value="VapB_antitoxin"/>
</dbReference>
<gene>
    <name evidence="1" type="ORF">HDF15_004255</name>
</gene>
<dbReference type="AlphaFoldDB" id="A0A7W8ECR2"/>
<reference evidence="1 2" key="1">
    <citation type="submission" date="2020-08" db="EMBL/GenBank/DDBJ databases">
        <title>Genomic Encyclopedia of Type Strains, Phase IV (KMG-V): Genome sequencing to study the core and pangenomes of soil and plant-associated prokaryotes.</title>
        <authorList>
            <person name="Whitman W."/>
        </authorList>
    </citation>
    <scope>NUCLEOTIDE SEQUENCE [LARGE SCALE GENOMIC DNA]</scope>
    <source>
        <strain evidence="1 2">X5P3</strain>
    </source>
</reference>
<dbReference type="RefSeq" id="WP_184258962.1">
    <property type="nucleotide sequence ID" value="NZ_JACHIO010000021.1"/>
</dbReference>
<sequence length="67" mass="7602">MRTNIEIDDQLMAEALRSSGEPTKRAAVEAALRLLIQTKAQAGIRKLRGKIQWEGDLAELRRSRVRD</sequence>
<protein>
    <submittedName>
        <fullName evidence="1">Arc/MetJ family transcription regulator</fullName>
    </submittedName>
</protein>
<proteinExistence type="predicted"/>
<dbReference type="Pfam" id="PF09957">
    <property type="entry name" value="VapB_antitoxin"/>
    <property type="match status" value="1"/>
</dbReference>
<dbReference type="EMBL" id="JACHIO010000021">
    <property type="protein sequence ID" value="MBB5065885.1"/>
    <property type="molecule type" value="Genomic_DNA"/>
</dbReference>
<organism evidence="1 2">
    <name type="scientific">Granulicella mallensis</name>
    <dbReference type="NCBI Taxonomy" id="940614"/>
    <lineage>
        <taxon>Bacteria</taxon>
        <taxon>Pseudomonadati</taxon>
        <taxon>Acidobacteriota</taxon>
        <taxon>Terriglobia</taxon>
        <taxon>Terriglobales</taxon>
        <taxon>Acidobacteriaceae</taxon>
        <taxon>Granulicella</taxon>
    </lineage>
</organism>
<accession>A0A7W8ECR2</accession>
<dbReference type="Proteomes" id="UP000584867">
    <property type="component" value="Unassembled WGS sequence"/>
</dbReference>
<evidence type="ECO:0000313" key="2">
    <source>
        <dbReference type="Proteomes" id="UP000584867"/>
    </source>
</evidence>
<evidence type="ECO:0000313" key="1">
    <source>
        <dbReference type="EMBL" id="MBB5065885.1"/>
    </source>
</evidence>